<feature type="domain" description="VOC" evidence="1">
    <location>
        <begin position="12"/>
        <end position="147"/>
    </location>
</feature>
<dbReference type="eggNOG" id="COG0346">
    <property type="taxonomic scope" value="Bacteria"/>
</dbReference>
<proteinExistence type="predicted"/>
<sequence length="153" mass="17090">MTSGSAMPAINGLLETALYVDDLERSVRFYQQIFGFRTFEEGSSESPAKEPDPRFCPLQIPGRQVLLLFRKGEFTTTSVLPGGTIPPHDGRGTLHLAFAVNADDLERWREWLSSHGVQVEGETTWPRGGVSLYFRDPDGHLLELATPGLWPIY</sequence>
<dbReference type="PANTHER" id="PTHR21366">
    <property type="entry name" value="GLYOXALASE FAMILY PROTEIN"/>
    <property type="match status" value="1"/>
</dbReference>
<dbReference type="PANTHER" id="PTHR21366:SF22">
    <property type="entry name" value="VOC DOMAIN-CONTAINING PROTEIN"/>
    <property type="match status" value="1"/>
</dbReference>
<dbReference type="RefSeq" id="WP_015243854.1">
    <property type="nucleotide sequence ID" value="NC_019892.1"/>
</dbReference>
<dbReference type="InterPro" id="IPR037523">
    <property type="entry name" value="VOC_core"/>
</dbReference>
<dbReference type="PROSITE" id="PS51819">
    <property type="entry name" value="VOC"/>
    <property type="match status" value="1"/>
</dbReference>
<dbReference type="STRING" id="886293.Sinac_0218"/>
<gene>
    <name evidence="2" type="ordered locus">Sinac_0218</name>
</gene>
<dbReference type="AlphaFoldDB" id="L0D5G5"/>
<organism evidence="2 3">
    <name type="scientific">Singulisphaera acidiphila (strain ATCC BAA-1392 / DSM 18658 / VKM B-2454 / MOB10)</name>
    <dbReference type="NCBI Taxonomy" id="886293"/>
    <lineage>
        <taxon>Bacteria</taxon>
        <taxon>Pseudomonadati</taxon>
        <taxon>Planctomycetota</taxon>
        <taxon>Planctomycetia</taxon>
        <taxon>Isosphaerales</taxon>
        <taxon>Isosphaeraceae</taxon>
        <taxon>Singulisphaera</taxon>
    </lineage>
</organism>
<reference evidence="2 3" key="1">
    <citation type="submission" date="2012-02" db="EMBL/GenBank/DDBJ databases">
        <title>Complete sequence of chromosome of Singulisphaera acidiphila DSM 18658.</title>
        <authorList>
            <consortium name="US DOE Joint Genome Institute (JGI-PGF)"/>
            <person name="Lucas S."/>
            <person name="Copeland A."/>
            <person name="Lapidus A."/>
            <person name="Glavina del Rio T."/>
            <person name="Dalin E."/>
            <person name="Tice H."/>
            <person name="Bruce D."/>
            <person name="Goodwin L."/>
            <person name="Pitluck S."/>
            <person name="Peters L."/>
            <person name="Ovchinnikova G."/>
            <person name="Chertkov O."/>
            <person name="Kyrpides N."/>
            <person name="Mavromatis K."/>
            <person name="Ivanova N."/>
            <person name="Brettin T."/>
            <person name="Detter J.C."/>
            <person name="Han C."/>
            <person name="Larimer F."/>
            <person name="Land M."/>
            <person name="Hauser L."/>
            <person name="Markowitz V."/>
            <person name="Cheng J.-F."/>
            <person name="Hugenholtz P."/>
            <person name="Woyke T."/>
            <person name="Wu D."/>
            <person name="Tindall B."/>
            <person name="Pomrenke H."/>
            <person name="Brambilla E."/>
            <person name="Klenk H.-P."/>
            <person name="Eisen J.A."/>
        </authorList>
    </citation>
    <scope>NUCLEOTIDE SEQUENCE [LARGE SCALE GENOMIC DNA]</scope>
    <source>
        <strain evidence="3">ATCC BAA-1392 / DSM 18658 / VKM B-2454 / MOB10</strain>
    </source>
</reference>
<keyword evidence="2" id="KW-0456">Lyase</keyword>
<evidence type="ECO:0000313" key="3">
    <source>
        <dbReference type="Proteomes" id="UP000010798"/>
    </source>
</evidence>
<dbReference type="HOGENOM" id="CLU_099500_2_0_0"/>
<keyword evidence="3" id="KW-1185">Reference proteome</keyword>
<dbReference type="EMBL" id="CP003364">
    <property type="protein sequence ID" value="AGA24669.1"/>
    <property type="molecule type" value="Genomic_DNA"/>
</dbReference>
<dbReference type="KEGG" id="saci:Sinac_0218"/>
<dbReference type="SUPFAM" id="SSF54593">
    <property type="entry name" value="Glyoxalase/Bleomycin resistance protein/Dihydroxybiphenyl dioxygenase"/>
    <property type="match status" value="1"/>
</dbReference>
<dbReference type="InterPro" id="IPR050383">
    <property type="entry name" value="GlyoxalaseI/FosfomycinResist"/>
</dbReference>
<dbReference type="Pfam" id="PF00903">
    <property type="entry name" value="Glyoxalase"/>
    <property type="match status" value="1"/>
</dbReference>
<dbReference type="InterPro" id="IPR029068">
    <property type="entry name" value="Glyas_Bleomycin-R_OHBP_Dase"/>
</dbReference>
<name>L0D5G5_SINAD</name>
<accession>L0D5G5</accession>
<dbReference type="GO" id="GO:0016829">
    <property type="term" value="F:lyase activity"/>
    <property type="evidence" value="ECO:0007669"/>
    <property type="project" value="UniProtKB-KW"/>
</dbReference>
<dbReference type="Proteomes" id="UP000010798">
    <property type="component" value="Chromosome"/>
</dbReference>
<protein>
    <submittedName>
        <fullName evidence="2">Lactoylglutathione lyase-like lyase</fullName>
    </submittedName>
</protein>
<evidence type="ECO:0000313" key="2">
    <source>
        <dbReference type="EMBL" id="AGA24669.1"/>
    </source>
</evidence>
<evidence type="ECO:0000259" key="1">
    <source>
        <dbReference type="PROSITE" id="PS51819"/>
    </source>
</evidence>
<dbReference type="Gene3D" id="3.10.180.10">
    <property type="entry name" value="2,3-Dihydroxybiphenyl 1,2-Dioxygenase, domain 1"/>
    <property type="match status" value="1"/>
</dbReference>
<dbReference type="InterPro" id="IPR004360">
    <property type="entry name" value="Glyas_Fos-R_dOase_dom"/>
</dbReference>